<dbReference type="Proteomes" id="UP000265520">
    <property type="component" value="Unassembled WGS sequence"/>
</dbReference>
<proteinExistence type="predicted"/>
<evidence type="ECO:0000313" key="2">
    <source>
        <dbReference type="EMBL" id="MCI81778.1"/>
    </source>
</evidence>
<feature type="compositionally biased region" description="Low complexity" evidence="1">
    <location>
        <begin position="1"/>
        <end position="10"/>
    </location>
</feature>
<feature type="compositionally biased region" description="Basic residues" evidence="1">
    <location>
        <begin position="38"/>
        <end position="47"/>
    </location>
</feature>
<dbReference type="AlphaFoldDB" id="A0A392V0H0"/>
<sequence length="74" mass="7937">PSVSATPAAAKKTKGPSLKPQLYGPKRGWSKGVPLSDKKKKTLKRKSAPSSDFYYDVEKEAPSIKSSAKKAMTA</sequence>
<name>A0A392V0H0_9FABA</name>
<comment type="caution">
    <text evidence="2">The sequence shown here is derived from an EMBL/GenBank/DDBJ whole genome shotgun (WGS) entry which is preliminary data.</text>
</comment>
<feature type="non-terminal residue" evidence="2">
    <location>
        <position position="1"/>
    </location>
</feature>
<evidence type="ECO:0000313" key="3">
    <source>
        <dbReference type="Proteomes" id="UP000265520"/>
    </source>
</evidence>
<feature type="non-terminal residue" evidence="2">
    <location>
        <position position="74"/>
    </location>
</feature>
<feature type="region of interest" description="Disordered" evidence="1">
    <location>
        <begin position="1"/>
        <end position="52"/>
    </location>
</feature>
<reference evidence="2 3" key="1">
    <citation type="journal article" date="2018" name="Front. Plant Sci.">
        <title>Red Clover (Trifolium pratense) and Zigzag Clover (T. medium) - A Picture of Genomic Similarities and Differences.</title>
        <authorList>
            <person name="Dluhosova J."/>
            <person name="Istvanek J."/>
            <person name="Nedelnik J."/>
            <person name="Repkova J."/>
        </authorList>
    </citation>
    <scope>NUCLEOTIDE SEQUENCE [LARGE SCALE GENOMIC DNA]</scope>
    <source>
        <strain evidence="3">cv. 10/8</strain>
        <tissue evidence="2">Leaf</tissue>
    </source>
</reference>
<protein>
    <submittedName>
        <fullName evidence="2">Uncharacterized protein</fullName>
    </submittedName>
</protein>
<evidence type="ECO:0000256" key="1">
    <source>
        <dbReference type="SAM" id="MobiDB-lite"/>
    </source>
</evidence>
<accession>A0A392V0H0</accession>
<organism evidence="2 3">
    <name type="scientific">Trifolium medium</name>
    <dbReference type="NCBI Taxonomy" id="97028"/>
    <lineage>
        <taxon>Eukaryota</taxon>
        <taxon>Viridiplantae</taxon>
        <taxon>Streptophyta</taxon>
        <taxon>Embryophyta</taxon>
        <taxon>Tracheophyta</taxon>
        <taxon>Spermatophyta</taxon>
        <taxon>Magnoliopsida</taxon>
        <taxon>eudicotyledons</taxon>
        <taxon>Gunneridae</taxon>
        <taxon>Pentapetalae</taxon>
        <taxon>rosids</taxon>
        <taxon>fabids</taxon>
        <taxon>Fabales</taxon>
        <taxon>Fabaceae</taxon>
        <taxon>Papilionoideae</taxon>
        <taxon>50 kb inversion clade</taxon>
        <taxon>NPAAA clade</taxon>
        <taxon>Hologalegina</taxon>
        <taxon>IRL clade</taxon>
        <taxon>Trifolieae</taxon>
        <taxon>Trifolium</taxon>
    </lineage>
</organism>
<dbReference type="EMBL" id="LXQA011027360">
    <property type="protein sequence ID" value="MCI81778.1"/>
    <property type="molecule type" value="Genomic_DNA"/>
</dbReference>
<keyword evidence="3" id="KW-1185">Reference proteome</keyword>